<dbReference type="InterPro" id="IPR029044">
    <property type="entry name" value="Nucleotide-diphossugar_trans"/>
</dbReference>
<name>A0AB39W4E4_9FLAO</name>
<dbReference type="CDD" id="cd00761">
    <property type="entry name" value="Glyco_tranf_GTA_type"/>
    <property type="match status" value="1"/>
</dbReference>
<accession>A0AB39W4E4</accession>
<dbReference type="PANTHER" id="PTHR43685:SF2">
    <property type="entry name" value="GLYCOSYLTRANSFERASE 2-LIKE DOMAIN-CONTAINING PROTEIN"/>
    <property type="match status" value="1"/>
</dbReference>
<proteinExistence type="predicted"/>
<dbReference type="AlphaFoldDB" id="A0AB39W4E4"/>
<reference evidence="2" key="1">
    <citation type="submission" date="2024-07" db="EMBL/GenBank/DDBJ databases">
        <authorList>
            <person name="Biller S.J."/>
        </authorList>
    </citation>
    <scope>NUCLEOTIDE SEQUENCE</scope>
    <source>
        <strain evidence="2">WC2409</strain>
    </source>
</reference>
<dbReference type="Pfam" id="PF00535">
    <property type="entry name" value="Glycos_transf_2"/>
    <property type="match status" value="1"/>
</dbReference>
<sequence length="312" mass="37260">MNKFPPQVTIIMATYNRVSFIRESLESIKNQVFTNWECLIIDDGGTDKTAEVIAPVLEQDKRFQFFKRPDNYLKGLPGCRNYGLDLAKGDYIIFFDDDDIVHPQNLELSVLELSRNAVSFCRYIRAVFYDTFDYKFDYSKDYNSFFIDKRDVFSLLNQDLPFNSCAVLWKKECFVENRYTEYLLHAEEWELYSRILSTDITGISIEKTLFFARKHSNSMTGQYFRLDPIRTQSNIDAILLVIKNLKEKQQLNYSIIRYFVAMSYGYSEYDLFGQLMKQLEYTGFDYFKWRSFYFVLPLRFRITKLKKRIIKK</sequence>
<evidence type="ECO:0000259" key="1">
    <source>
        <dbReference type="Pfam" id="PF00535"/>
    </source>
</evidence>
<dbReference type="EMBL" id="CP165625">
    <property type="protein sequence ID" value="XDU95731.1"/>
    <property type="molecule type" value="Genomic_DNA"/>
</dbReference>
<dbReference type="InterPro" id="IPR050834">
    <property type="entry name" value="Glycosyltransf_2"/>
</dbReference>
<dbReference type="InterPro" id="IPR001173">
    <property type="entry name" value="Glyco_trans_2-like"/>
</dbReference>
<dbReference type="PANTHER" id="PTHR43685">
    <property type="entry name" value="GLYCOSYLTRANSFERASE"/>
    <property type="match status" value="1"/>
</dbReference>
<dbReference type="RefSeq" id="WP_369753185.1">
    <property type="nucleotide sequence ID" value="NZ_CP165625.1"/>
</dbReference>
<dbReference type="SUPFAM" id="SSF53448">
    <property type="entry name" value="Nucleotide-diphospho-sugar transferases"/>
    <property type="match status" value="1"/>
</dbReference>
<gene>
    <name evidence="2" type="ORF">AB3G34_01090</name>
</gene>
<organism evidence="2">
    <name type="scientific">Flavobacterium sp. WC2409</name>
    <dbReference type="NCBI Taxonomy" id="3234139"/>
    <lineage>
        <taxon>Bacteria</taxon>
        <taxon>Pseudomonadati</taxon>
        <taxon>Bacteroidota</taxon>
        <taxon>Flavobacteriia</taxon>
        <taxon>Flavobacteriales</taxon>
        <taxon>Flavobacteriaceae</taxon>
        <taxon>Flavobacterium</taxon>
    </lineage>
</organism>
<evidence type="ECO:0000313" key="2">
    <source>
        <dbReference type="EMBL" id="XDU95731.1"/>
    </source>
</evidence>
<feature type="domain" description="Glycosyltransferase 2-like" evidence="1">
    <location>
        <begin position="9"/>
        <end position="144"/>
    </location>
</feature>
<protein>
    <submittedName>
        <fullName evidence="2">Glycosyltransferase family 2 protein</fullName>
    </submittedName>
</protein>
<dbReference type="Gene3D" id="3.90.550.10">
    <property type="entry name" value="Spore Coat Polysaccharide Biosynthesis Protein SpsA, Chain A"/>
    <property type="match status" value="1"/>
</dbReference>